<dbReference type="Proteomes" id="UP000322981">
    <property type="component" value="Unassembled WGS sequence"/>
</dbReference>
<protein>
    <recommendedName>
        <fullName evidence="8">Ancillary SecYEG translocon subunit</fullName>
    </recommendedName>
</protein>
<proteinExistence type="inferred from homology"/>
<dbReference type="SUPFAM" id="SSF48452">
    <property type="entry name" value="TPR-like"/>
    <property type="match status" value="1"/>
</dbReference>
<dbReference type="PIRSF" id="PIRSF006170">
    <property type="entry name" value="YfgM"/>
    <property type="match status" value="1"/>
</dbReference>
<keyword evidence="2" id="KW-1003">Cell membrane</keyword>
<comment type="subcellular location">
    <subcellularLocation>
        <location evidence="1">Cell membrane</location>
        <topology evidence="1">Single-pass type II membrane protein</topology>
    </subcellularLocation>
</comment>
<dbReference type="GO" id="GO:0044877">
    <property type="term" value="F:protein-containing complex binding"/>
    <property type="evidence" value="ECO:0007669"/>
    <property type="project" value="InterPro"/>
</dbReference>
<evidence type="ECO:0000256" key="1">
    <source>
        <dbReference type="ARBA" id="ARBA00004401"/>
    </source>
</evidence>
<feature type="domain" description="Ancillary SecYEG translocon subunit/Cell division coordinator CpoB TPR" evidence="10">
    <location>
        <begin position="15"/>
        <end position="206"/>
    </location>
</feature>
<evidence type="ECO:0000259" key="10">
    <source>
        <dbReference type="Pfam" id="PF09976"/>
    </source>
</evidence>
<keyword evidence="5 9" id="KW-0472">Membrane</keyword>
<evidence type="ECO:0000256" key="3">
    <source>
        <dbReference type="ARBA" id="ARBA00022692"/>
    </source>
</evidence>
<dbReference type="Gene3D" id="1.25.40.10">
    <property type="entry name" value="Tetratricopeptide repeat domain"/>
    <property type="match status" value="1"/>
</dbReference>
<evidence type="ECO:0000256" key="9">
    <source>
        <dbReference type="SAM" id="Phobius"/>
    </source>
</evidence>
<gene>
    <name evidence="11" type="ORF">F2Q65_16010</name>
</gene>
<evidence type="ECO:0000256" key="5">
    <source>
        <dbReference type="ARBA" id="ARBA00023136"/>
    </source>
</evidence>
<keyword evidence="6" id="KW-0143">Chaperone</keyword>
<dbReference type="PANTHER" id="PTHR38035">
    <property type="entry name" value="UPF0070 PROTEIN YFGM"/>
    <property type="match status" value="1"/>
</dbReference>
<name>A0A5M8FF51_9GAMM</name>
<organism evidence="11 12">
    <name type="scientific">Thiohalocapsa marina</name>
    <dbReference type="NCBI Taxonomy" id="424902"/>
    <lineage>
        <taxon>Bacteria</taxon>
        <taxon>Pseudomonadati</taxon>
        <taxon>Pseudomonadota</taxon>
        <taxon>Gammaproteobacteria</taxon>
        <taxon>Chromatiales</taxon>
        <taxon>Chromatiaceae</taxon>
        <taxon>Thiohalocapsa</taxon>
    </lineage>
</organism>
<evidence type="ECO:0000256" key="2">
    <source>
        <dbReference type="ARBA" id="ARBA00022475"/>
    </source>
</evidence>
<evidence type="ECO:0000313" key="12">
    <source>
        <dbReference type="Proteomes" id="UP000322981"/>
    </source>
</evidence>
<dbReference type="RefSeq" id="WP_150094417.1">
    <property type="nucleotide sequence ID" value="NZ_JBFUOH010000119.1"/>
</dbReference>
<dbReference type="GO" id="GO:0005886">
    <property type="term" value="C:plasma membrane"/>
    <property type="evidence" value="ECO:0007669"/>
    <property type="project" value="UniProtKB-SubCell"/>
</dbReference>
<evidence type="ECO:0000256" key="4">
    <source>
        <dbReference type="ARBA" id="ARBA00022989"/>
    </source>
</evidence>
<evidence type="ECO:0000256" key="6">
    <source>
        <dbReference type="ARBA" id="ARBA00023186"/>
    </source>
</evidence>
<keyword evidence="3 9" id="KW-0812">Transmembrane</keyword>
<keyword evidence="4 9" id="KW-1133">Transmembrane helix</keyword>
<feature type="transmembrane region" description="Helical" evidence="9">
    <location>
        <begin position="20"/>
        <end position="42"/>
    </location>
</feature>
<accession>A0A5M8FF51</accession>
<dbReference type="InterPro" id="IPR018704">
    <property type="entry name" value="SecYEG/CpoB_TPR"/>
</dbReference>
<sequence length="211" mass="21987">MAELLTDEEKVEAIKKWWKANGVSVVAGVVIGLGAVFGWRGWVSYQTGVAQQASIAFEQLLATAATGQVEATELQAGSIVDDFGGTPYAMFADLALARTRADAGDLPGAALALEAAIGRAPEPALARLAALRLARVLIADDQLERAADVIDQHDDDAAFAADFAALRGDIALRQGRADAARTAYRAAIDGGAGNSRLIELKLENLPATDAS</sequence>
<reference evidence="11 12" key="1">
    <citation type="submission" date="2019-09" db="EMBL/GenBank/DDBJ databases">
        <title>Whole-genome sequence of the purple sulfur bacterium Thiohalocapsa marina DSM 19078.</title>
        <authorList>
            <person name="Kyndt J.A."/>
            <person name="Meyer T.E."/>
        </authorList>
    </citation>
    <scope>NUCLEOTIDE SEQUENCE [LARGE SCALE GENOMIC DNA]</scope>
    <source>
        <strain evidence="11 12">DSM 19078</strain>
    </source>
</reference>
<dbReference type="EMBL" id="VWXX01000034">
    <property type="protein sequence ID" value="KAA6183309.1"/>
    <property type="molecule type" value="Genomic_DNA"/>
</dbReference>
<dbReference type="OrthoDB" id="9789675at2"/>
<dbReference type="Pfam" id="PF09976">
    <property type="entry name" value="TPR_21"/>
    <property type="match status" value="1"/>
</dbReference>
<evidence type="ECO:0000313" key="11">
    <source>
        <dbReference type="EMBL" id="KAA6183309.1"/>
    </source>
</evidence>
<keyword evidence="12" id="KW-1185">Reference proteome</keyword>
<dbReference type="PANTHER" id="PTHR38035:SF1">
    <property type="entry name" value="ANCILLARY SECYEG TRANSLOCON SUBUNIT"/>
    <property type="match status" value="1"/>
</dbReference>
<evidence type="ECO:0000256" key="7">
    <source>
        <dbReference type="ARBA" id="ARBA00024197"/>
    </source>
</evidence>
<dbReference type="InterPro" id="IPR026039">
    <property type="entry name" value="YfgM"/>
</dbReference>
<dbReference type="AlphaFoldDB" id="A0A5M8FF51"/>
<comment type="similarity">
    <text evidence="7">Belongs to the YfgM family.</text>
</comment>
<evidence type="ECO:0000256" key="8">
    <source>
        <dbReference type="ARBA" id="ARBA00024235"/>
    </source>
</evidence>
<dbReference type="InterPro" id="IPR011990">
    <property type="entry name" value="TPR-like_helical_dom_sf"/>
</dbReference>
<comment type="caution">
    <text evidence="11">The sequence shown here is derived from an EMBL/GenBank/DDBJ whole genome shotgun (WGS) entry which is preliminary data.</text>
</comment>